<feature type="domain" description="BLOC-1-related complex subunit 6 C-terminal helix" evidence="2">
    <location>
        <begin position="368"/>
        <end position="467"/>
    </location>
</feature>
<evidence type="ECO:0000259" key="2">
    <source>
        <dbReference type="Pfam" id="PF10157"/>
    </source>
</evidence>
<dbReference type="Pfam" id="PF10157">
    <property type="entry name" value="BORCS6"/>
    <property type="match status" value="1"/>
</dbReference>
<dbReference type="InterPro" id="IPR046465">
    <property type="entry name" value="BORCS6_C"/>
</dbReference>
<dbReference type="PANTHER" id="PTHR13440:SF7">
    <property type="entry name" value="BLOC-1 RELATED COMPLEX SUBUNIT 6"/>
    <property type="match status" value="1"/>
</dbReference>
<dbReference type="GeneID" id="106178369"/>
<dbReference type="Proteomes" id="UP000085678">
    <property type="component" value="Unplaced"/>
</dbReference>
<feature type="compositionally biased region" description="Low complexity" evidence="1">
    <location>
        <begin position="325"/>
        <end position="356"/>
    </location>
</feature>
<dbReference type="PANTHER" id="PTHR13440">
    <property type="entry name" value="BLOC-1 RELATED COMPLEX SUBUNIT 6"/>
    <property type="match status" value="1"/>
</dbReference>
<dbReference type="RefSeq" id="XP_013416973.1">
    <property type="nucleotide sequence ID" value="XM_013561519.1"/>
</dbReference>
<sequence>MEKTDSKIIGDSKADDLAQMDSQGLSLPVSAALFTSFESDITENEDEDRPLIRAGGSTGTTASGLPSFVGQYTNADTARKVLEYTKHIQGLSADMTSSVESSRDLLSSDNEGTDQEPFRKNIAYMRLAETGFVGEEGETEDPSPSATAKKPLAAAAEASASVSQKNTEHTTQKHSKSAKTDHRSADSYDDTVPSKSGSGSRTSNSGSRSSSSDSPDRTLVEDPADDGDDDDDSPRSSSRPNDLTLPKPLQHYERIQRMKYTSETEDAVDVLDELAKTPLQSQGTVMKEGELVAFVADDLQQKIKLSSPCSKDGDIGGVRERKDSQASSLKTTSSSNYSLSSNSSVTSSSTWSTAATPIHRRRSNADVPPIDPHVLRDIEIQATHISDNLDQMLKKLKTSMERMSAITVGCVDTYKEAIDNTCDAVDGSIKSMYALMAKCEELSKSVKPIYDIHEQIKEIKRLLDMFEMQIATQDH</sequence>
<dbReference type="AlphaFoldDB" id="A0A1S3K2W4"/>
<feature type="region of interest" description="Disordered" evidence="1">
    <location>
        <begin position="40"/>
        <end position="69"/>
    </location>
</feature>
<reference evidence="4" key="1">
    <citation type="submission" date="2025-08" db="UniProtKB">
        <authorList>
            <consortium name="RefSeq"/>
        </authorList>
    </citation>
    <scope>IDENTIFICATION</scope>
    <source>
        <tissue evidence="4">Gonads</tissue>
    </source>
</reference>
<accession>A0A1S3K2W4</accession>
<feature type="region of interest" description="Disordered" evidence="1">
    <location>
        <begin position="91"/>
        <end position="253"/>
    </location>
</feature>
<gene>
    <name evidence="4" type="primary">LOC106178369</name>
</gene>
<feature type="compositionally biased region" description="Basic and acidic residues" evidence="1">
    <location>
        <begin position="311"/>
        <end position="324"/>
    </location>
</feature>
<evidence type="ECO:0000313" key="3">
    <source>
        <dbReference type="Proteomes" id="UP000085678"/>
    </source>
</evidence>
<feature type="compositionally biased region" description="Acidic residues" evidence="1">
    <location>
        <begin position="222"/>
        <end position="232"/>
    </location>
</feature>
<dbReference type="GO" id="GO:0099078">
    <property type="term" value="C:BORC complex"/>
    <property type="evidence" value="ECO:0007669"/>
    <property type="project" value="TreeGrafter"/>
</dbReference>
<feature type="region of interest" description="Disordered" evidence="1">
    <location>
        <begin position="306"/>
        <end position="370"/>
    </location>
</feature>
<dbReference type="GO" id="GO:0032418">
    <property type="term" value="P:lysosome localization"/>
    <property type="evidence" value="ECO:0007669"/>
    <property type="project" value="TreeGrafter"/>
</dbReference>
<dbReference type="InParanoid" id="A0A1S3K2W4"/>
<evidence type="ECO:0000256" key="1">
    <source>
        <dbReference type="SAM" id="MobiDB-lite"/>
    </source>
</evidence>
<feature type="compositionally biased region" description="Low complexity" evidence="1">
    <location>
        <begin position="142"/>
        <end position="165"/>
    </location>
</feature>
<protein>
    <submittedName>
        <fullName evidence="4">BLOC-1-related complex subunit 6-like</fullName>
    </submittedName>
</protein>
<feature type="compositionally biased region" description="Low complexity" evidence="1">
    <location>
        <begin position="97"/>
        <end position="109"/>
    </location>
</feature>
<dbReference type="STRING" id="7574.A0A1S3K2W4"/>
<proteinExistence type="predicted"/>
<dbReference type="InterPro" id="IPR019314">
    <property type="entry name" value="BORCS6"/>
</dbReference>
<dbReference type="KEGG" id="lak:106178369"/>
<feature type="compositionally biased region" description="Low complexity" evidence="1">
    <location>
        <begin position="194"/>
        <end position="213"/>
    </location>
</feature>
<name>A0A1S3K2W4_LINAN</name>
<keyword evidence="3" id="KW-1185">Reference proteome</keyword>
<evidence type="ECO:0000313" key="4">
    <source>
        <dbReference type="RefSeq" id="XP_013416973.1"/>
    </source>
</evidence>
<dbReference type="OrthoDB" id="21270at2759"/>
<organism evidence="3 4">
    <name type="scientific">Lingula anatina</name>
    <name type="common">Brachiopod</name>
    <name type="synonym">Lingula unguis</name>
    <dbReference type="NCBI Taxonomy" id="7574"/>
    <lineage>
        <taxon>Eukaryota</taxon>
        <taxon>Metazoa</taxon>
        <taxon>Spiralia</taxon>
        <taxon>Lophotrochozoa</taxon>
        <taxon>Brachiopoda</taxon>
        <taxon>Linguliformea</taxon>
        <taxon>Lingulata</taxon>
        <taxon>Lingulida</taxon>
        <taxon>Linguloidea</taxon>
        <taxon>Lingulidae</taxon>
        <taxon>Lingula</taxon>
    </lineage>
</organism>